<evidence type="ECO:0000256" key="1">
    <source>
        <dbReference type="ARBA" id="ARBA00001968"/>
    </source>
</evidence>
<gene>
    <name evidence="4" type="ORF">PAXRUDRAFT_171569</name>
</gene>
<feature type="domain" description="DDE Tnp4" evidence="3">
    <location>
        <begin position="9"/>
        <end position="130"/>
    </location>
</feature>
<evidence type="ECO:0000313" key="5">
    <source>
        <dbReference type="Proteomes" id="UP000054538"/>
    </source>
</evidence>
<name>A0A0D0CKQ8_9AGAM</name>
<dbReference type="HOGENOM" id="CLU_156968_0_0_1"/>
<evidence type="ECO:0000313" key="4">
    <source>
        <dbReference type="EMBL" id="KIK75823.1"/>
    </source>
</evidence>
<dbReference type="Proteomes" id="UP000054538">
    <property type="component" value="Unassembled WGS sequence"/>
</dbReference>
<accession>A0A0D0CKQ8</accession>
<dbReference type="EMBL" id="KN827837">
    <property type="protein sequence ID" value="KIK75823.1"/>
    <property type="molecule type" value="Genomic_DNA"/>
</dbReference>
<dbReference type="STRING" id="930991.A0A0D0CKQ8"/>
<dbReference type="Pfam" id="PF13359">
    <property type="entry name" value="DDE_Tnp_4"/>
    <property type="match status" value="1"/>
</dbReference>
<dbReference type="AlphaFoldDB" id="A0A0D0CKQ8"/>
<sequence length="132" mass="15088">FFDQCIGTVDGTHIHMFVPAEQQLHMHNCKGFLSQNCLFICNFKFSFIYALCGWDGSMADAALWTDACTIDLQIPEGHYLLANAGFGTCDMLLVPYWGVQYHLKEWWQANAKPQNKEELFNLCHSALHNVIK</sequence>
<organism evidence="4 5">
    <name type="scientific">Paxillus rubicundulus Ve08.2h10</name>
    <dbReference type="NCBI Taxonomy" id="930991"/>
    <lineage>
        <taxon>Eukaryota</taxon>
        <taxon>Fungi</taxon>
        <taxon>Dikarya</taxon>
        <taxon>Basidiomycota</taxon>
        <taxon>Agaricomycotina</taxon>
        <taxon>Agaricomycetes</taxon>
        <taxon>Agaricomycetidae</taxon>
        <taxon>Boletales</taxon>
        <taxon>Paxilineae</taxon>
        <taxon>Paxillaceae</taxon>
        <taxon>Paxillus</taxon>
    </lineage>
</organism>
<evidence type="ECO:0000256" key="2">
    <source>
        <dbReference type="ARBA" id="ARBA00022723"/>
    </source>
</evidence>
<keyword evidence="5" id="KW-1185">Reference proteome</keyword>
<dbReference type="InParanoid" id="A0A0D0CKQ8"/>
<protein>
    <recommendedName>
        <fullName evidence="3">DDE Tnp4 domain-containing protein</fullName>
    </recommendedName>
</protein>
<reference evidence="4 5" key="1">
    <citation type="submission" date="2014-04" db="EMBL/GenBank/DDBJ databases">
        <authorList>
            <consortium name="DOE Joint Genome Institute"/>
            <person name="Kuo A."/>
            <person name="Kohler A."/>
            <person name="Jargeat P."/>
            <person name="Nagy L.G."/>
            <person name="Floudas D."/>
            <person name="Copeland A."/>
            <person name="Barry K.W."/>
            <person name="Cichocki N."/>
            <person name="Veneault-Fourrey C."/>
            <person name="LaButti K."/>
            <person name="Lindquist E.A."/>
            <person name="Lipzen A."/>
            <person name="Lundell T."/>
            <person name="Morin E."/>
            <person name="Murat C."/>
            <person name="Sun H."/>
            <person name="Tunlid A."/>
            <person name="Henrissat B."/>
            <person name="Grigoriev I.V."/>
            <person name="Hibbett D.S."/>
            <person name="Martin F."/>
            <person name="Nordberg H.P."/>
            <person name="Cantor M.N."/>
            <person name="Hua S.X."/>
        </authorList>
    </citation>
    <scope>NUCLEOTIDE SEQUENCE [LARGE SCALE GENOMIC DNA]</scope>
    <source>
        <strain evidence="4 5">Ve08.2h10</strain>
    </source>
</reference>
<keyword evidence="2" id="KW-0479">Metal-binding</keyword>
<proteinExistence type="predicted"/>
<dbReference type="GO" id="GO:0046872">
    <property type="term" value="F:metal ion binding"/>
    <property type="evidence" value="ECO:0007669"/>
    <property type="project" value="UniProtKB-KW"/>
</dbReference>
<dbReference type="OrthoDB" id="2430314at2759"/>
<reference evidence="5" key="2">
    <citation type="submission" date="2015-01" db="EMBL/GenBank/DDBJ databases">
        <title>Evolutionary Origins and Diversification of the Mycorrhizal Mutualists.</title>
        <authorList>
            <consortium name="DOE Joint Genome Institute"/>
            <consortium name="Mycorrhizal Genomics Consortium"/>
            <person name="Kohler A."/>
            <person name="Kuo A."/>
            <person name="Nagy L.G."/>
            <person name="Floudas D."/>
            <person name="Copeland A."/>
            <person name="Barry K.W."/>
            <person name="Cichocki N."/>
            <person name="Veneault-Fourrey C."/>
            <person name="LaButti K."/>
            <person name="Lindquist E.A."/>
            <person name="Lipzen A."/>
            <person name="Lundell T."/>
            <person name="Morin E."/>
            <person name="Murat C."/>
            <person name="Riley R."/>
            <person name="Ohm R."/>
            <person name="Sun H."/>
            <person name="Tunlid A."/>
            <person name="Henrissat B."/>
            <person name="Grigoriev I.V."/>
            <person name="Hibbett D.S."/>
            <person name="Martin F."/>
        </authorList>
    </citation>
    <scope>NUCLEOTIDE SEQUENCE [LARGE SCALE GENOMIC DNA]</scope>
    <source>
        <strain evidence="5">Ve08.2h10</strain>
    </source>
</reference>
<dbReference type="InterPro" id="IPR027806">
    <property type="entry name" value="HARBI1_dom"/>
</dbReference>
<evidence type="ECO:0000259" key="3">
    <source>
        <dbReference type="Pfam" id="PF13359"/>
    </source>
</evidence>
<comment type="cofactor">
    <cofactor evidence="1">
        <name>a divalent metal cation</name>
        <dbReference type="ChEBI" id="CHEBI:60240"/>
    </cofactor>
</comment>
<feature type="non-terminal residue" evidence="4">
    <location>
        <position position="1"/>
    </location>
</feature>